<accession>A0A328BYQ5</accession>
<gene>
    <name evidence="1" type="ORF">DLM85_05330</name>
</gene>
<dbReference type="OrthoDB" id="885203at2"/>
<organism evidence="1 2">
    <name type="scientific">Hymenobacter edaphi</name>
    <dbReference type="NCBI Taxonomy" id="2211146"/>
    <lineage>
        <taxon>Bacteria</taxon>
        <taxon>Pseudomonadati</taxon>
        <taxon>Bacteroidota</taxon>
        <taxon>Cytophagia</taxon>
        <taxon>Cytophagales</taxon>
        <taxon>Hymenobacteraceae</taxon>
        <taxon>Hymenobacter</taxon>
    </lineage>
</organism>
<proteinExistence type="predicted"/>
<evidence type="ECO:0000313" key="2">
    <source>
        <dbReference type="Proteomes" id="UP000248553"/>
    </source>
</evidence>
<dbReference type="EMBL" id="QHKM01000001">
    <property type="protein sequence ID" value="RAK70268.1"/>
    <property type="molecule type" value="Genomic_DNA"/>
</dbReference>
<sequence length="186" mass="21308">MDESGFYRVELTGARVPVSFAAIHALRQDILLYFDDNLGEGINVLLPYEQLCQPYWQFLSIGFDQERAESAHYQKLVEEGCLALLNGLALDLLDQPPAPESPHWQSFDIELILRYIQQYQPASPRLATARQHLLRTYDFIRRFGPHDTNADGLLVGFDPAPAGAWFDREIVQAYFRWHTSSRGLNP</sequence>
<dbReference type="RefSeq" id="WP_111477002.1">
    <property type="nucleotide sequence ID" value="NZ_QHKM01000001.1"/>
</dbReference>
<keyword evidence="2" id="KW-1185">Reference proteome</keyword>
<comment type="caution">
    <text evidence="1">The sequence shown here is derived from an EMBL/GenBank/DDBJ whole genome shotgun (WGS) entry which is preliminary data.</text>
</comment>
<name>A0A328BYQ5_9BACT</name>
<dbReference type="AlphaFoldDB" id="A0A328BYQ5"/>
<evidence type="ECO:0000313" key="1">
    <source>
        <dbReference type="EMBL" id="RAK70268.1"/>
    </source>
</evidence>
<protein>
    <submittedName>
        <fullName evidence="1">Uncharacterized protein</fullName>
    </submittedName>
</protein>
<dbReference type="Proteomes" id="UP000248553">
    <property type="component" value="Unassembled WGS sequence"/>
</dbReference>
<reference evidence="2" key="1">
    <citation type="submission" date="2018-05" db="EMBL/GenBank/DDBJ databases">
        <authorList>
            <person name="Nie L."/>
        </authorList>
    </citation>
    <scope>NUCLEOTIDE SEQUENCE [LARGE SCALE GENOMIC DNA]</scope>
    <source>
        <strain evidence="2">NL</strain>
    </source>
</reference>